<dbReference type="Pfam" id="PF00372">
    <property type="entry name" value="Hemocyanin_M"/>
    <property type="match status" value="1"/>
</dbReference>
<evidence type="ECO:0000256" key="10">
    <source>
        <dbReference type="ARBA" id="ARBA00023157"/>
    </source>
</evidence>
<keyword evidence="7" id="KW-0186">Copper</keyword>
<evidence type="ECO:0000256" key="6">
    <source>
        <dbReference type="ARBA" id="ARBA00023002"/>
    </source>
</evidence>
<keyword evidence="9" id="KW-0470">Melanin biosynthesis</keyword>
<comment type="cofactor">
    <cofactor evidence="1">
        <name>Cu(2+)</name>
        <dbReference type="ChEBI" id="CHEBI:29036"/>
    </cofactor>
</comment>
<dbReference type="PROSITE" id="PS00498">
    <property type="entry name" value="TYROSINASE_2"/>
    <property type="match status" value="1"/>
</dbReference>
<feature type="domain" description="Tyrosinase copper-binding" evidence="12">
    <location>
        <begin position="411"/>
        <end position="422"/>
    </location>
</feature>
<dbReference type="EMBL" id="UFQS01003110">
    <property type="protein sequence ID" value="SSX15217.1"/>
    <property type="molecule type" value="Genomic_DNA"/>
</dbReference>
<dbReference type="GO" id="GO:0005576">
    <property type="term" value="C:extracellular region"/>
    <property type="evidence" value="ECO:0007669"/>
    <property type="project" value="UniProtKB-SubCell"/>
</dbReference>
<sequence length="697" mass="80972">MNIYFKLSKMSSAKQSLLLLFDRPTEPVLTKKGDDVVFDLPNRFLTDRYKPIGNEITNRFDDVRQRIPVKDITLPDIRSIMALGRDENFSLWIPRHAKLAGRMIDIFMGMRNVDDLLSCAAFARDRVNPQLFHYALAVALLHRNDTKDLAIPSLIESFPHKFVDSKVLGKLREETFVVNEPGSRQAIEIPRDYTASDLEPEHRLWYFREDPGLNLHHWHWHLVYPYTASNRALVDKDRRGELFFYAHQQIIARYNIERLANQMPRVRRFNNFREPMTEGYFPKMDSAVASRSWPSRPDNIVLQDINREIDQIRLDVADMERQRDRIIEAIHQGAITNTSGQRIPLTADGSTDSGIDLLGNIIESSDLSPNRQYYGELHNNGHVIISYAHDPNHKHLESFSLINEPATAMRDPMFYKWHAFIDDLFQEYKEQLQAYTQEQLTFPNIEVTAIEVQPVTGQKNTFQTFWSQSEVDFSRGLDFQPRGSVFVRFTHLNHTPFNYKFQIENRTGQTRLGMCRVYMAPKKDERGVNMLFRDQRVLLIEMDKFVVQLNPGTNIIQQQSTESTVTIPFEQTFRNVDRNRPAPGTPEAEEFNLCGCGWPQHLLVPRGMPGQGQEFQLFVMVSDYEQDKIDQDLVGTCNQAAAFCGIRDRKYPDRRPMGYPFDRVPRSGVDTLLNFLTPNMKVQDVRVIHSDTVRPRK</sequence>
<dbReference type="AlphaFoldDB" id="A0A336LEM0"/>
<dbReference type="GO" id="GO:0042438">
    <property type="term" value="P:melanin biosynthetic process"/>
    <property type="evidence" value="ECO:0007669"/>
    <property type="project" value="UniProtKB-KW"/>
</dbReference>
<comment type="subcellular location">
    <subcellularLocation>
        <location evidence="2">Secreted</location>
    </subcellularLocation>
</comment>
<dbReference type="InterPro" id="IPR036697">
    <property type="entry name" value="Hemocyanin_N_sf"/>
</dbReference>
<dbReference type="InterPro" id="IPR005204">
    <property type="entry name" value="Hemocyanin_N"/>
</dbReference>
<dbReference type="PANTHER" id="PTHR11511:SF4">
    <property type="entry name" value="PHENOLOXIDASE 2-RELATED"/>
    <property type="match status" value="1"/>
</dbReference>
<dbReference type="EMBL" id="UFQT01003110">
    <property type="protein sequence ID" value="SSX34592.1"/>
    <property type="molecule type" value="Genomic_DNA"/>
</dbReference>
<evidence type="ECO:0000256" key="9">
    <source>
        <dbReference type="ARBA" id="ARBA00023101"/>
    </source>
</evidence>
<evidence type="ECO:0000256" key="8">
    <source>
        <dbReference type="ARBA" id="ARBA00023033"/>
    </source>
</evidence>
<evidence type="ECO:0000256" key="7">
    <source>
        <dbReference type="ARBA" id="ARBA00023008"/>
    </source>
</evidence>
<keyword evidence="11" id="KW-0175">Coiled coil</keyword>
<evidence type="ECO:0000256" key="2">
    <source>
        <dbReference type="ARBA" id="ARBA00004613"/>
    </source>
</evidence>
<dbReference type="PANTHER" id="PTHR11511">
    <property type="entry name" value="LARVAL STORAGE PROTEIN/PHENOLOXIDASE"/>
    <property type="match status" value="1"/>
</dbReference>
<name>A0A336LEM0_CULSO</name>
<dbReference type="Gene3D" id="1.20.1370.10">
    <property type="entry name" value="Hemocyanin, N-terminal domain"/>
    <property type="match status" value="1"/>
</dbReference>
<dbReference type="GO" id="GO:0004097">
    <property type="term" value="F:catechol oxidase activity"/>
    <property type="evidence" value="ECO:0007669"/>
    <property type="project" value="UniProtKB-ARBA"/>
</dbReference>
<evidence type="ECO:0000256" key="1">
    <source>
        <dbReference type="ARBA" id="ARBA00001973"/>
    </source>
</evidence>
<evidence type="ECO:0000256" key="11">
    <source>
        <dbReference type="SAM" id="Coils"/>
    </source>
</evidence>
<dbReference type="InterPro" id="IPR037020">
    <property type="entry name" value="Hemocyanin_C_sf"/>
</dbReference>
<dbReference type="FunFam" id="1.10.1280.10:FF:000004">
    <property type="entry name" value="Hemocyanin subunit 2"/>
    <property type="match status" value="1"/>
</dbReference>
<dbReference type="InterPro" id="IPR005203">
    <property type="entry name" value="Hemocyanin_C"/>
</dbReference>
<dbReference type="InterPro" id="IPR000896">
    <property type="entry name" value="Hemocyanin/hexamerin_mid_dom"/>
</dbReference>
<dbReference type="Gene3D" id="1.10.1280.10">
    <property type="entry name" value="Di-copper center containing domain from catechol oxidase"/>
    <property type="match status" value="1"/>
</dbReference>
<dbReference type="FunFam" id="2.60.40.1520:FF:000001">
    <property type="entry name" value="Hemocyanin subunit 2"/>
    <property type="match status" value="1"/>
</dbReference>
<reference evidence="13" key="1">
    <citation type="submission" date="2018-04" db="EMBL/GenBank/DDBJ databases">
        <authorList>
            <person name="Go L.Y."/>
            <person name="Mitchell J.A."/>
        </authorList>
    </citation>
    <scope>NUCLEOTIDE SEQUENCE</scope>
    <source>
        <tissue evidence="13">Whole organism</tissue>
    </source>
</reference>
<dbReference type="GO" id="GO:0046872">
    <property type="term" value="F:metal ion binding"/>
    <property type="evidence" value="ECO:0007669"/>
    <property type="project" value="UniProtKB-KW"/>
</dbReference>
<dbReference type="Gene3D" id="2.60.40.1520">
    <property type="entry name" value="Hemocyanin, C-terminal domain"/>
    <property type="match status" value="1"/>
</dbReference>
<protein>
    <submittedName>
        <fullName evidence="13">CSON008246 protein</fullName>
    </submittedName>
</protein>
<dbReference type="SUPFAM" id="SSF48056">
    <property type="entry name" value="Di-copper centre-containing domain"/>
    <property type="match status" value="1"/>
</dbReference>
<evidence type="ECO:0000256" key="4">
    <source>
        <dbReference type="ARBA" id="ARBA00022525"/>
    </source>
</evidence>
<dbReference type="InterPro" id="IPR002227">
    <property type="entry name" value="Tyrosinase_Cu-bd"/>
</dbReference>
<evidence type="ECO:0000256" key="5">
    <source>
        <dbReference type="ARBA" id="ARBA00022723"/>
    </source>
</evidence>
<gene>
    <name evidence="13" type="primary">CSON008246</name>
</gene>
<dbReference type="InterPro" id="IPR013788">
    <property type="entry name" value="Hemocyanin/hexamerin"/>
</dbReference>
<feature type="coiled-coil region" evidence="11">
    <location>
        <begin position="302"/>
        <end position="329"/>
    </location>
</feature>
<dbReference type="PRINTS" id="PR00187">
    <property type="entry name" value="HAEMOCYANIN"/>
</dbReference>
<dbReference type="InterPro" id="IPR008922">
    <property type="entry name" value="Di-copper_centre_dom_sf"/>
</dbReference>
<dbReference type="GO" id="GO:0004503">
    <property type="term" value="F:tyrosinase activity"/>
    <property type="evidence" value="ECO:0007669"/>
    <property type="project" value="UniProtKB-ARBA"/>
</dbReference>
<dbReference type="Pfam" id="PF03723">
    <property type="entry name" value="Hemocyanin_C"/>
    <property type="match status" value="1"/>
</dbReference>
<keyword evidence="4" id="KW-0964">Secreted</keyword>
<comment type="similarity">
    <text evidence="3">Belongs to the tyrosinase family.</text>
</comment>
<proteinExistence type="inferred from homology"/>
<reference evidence="14" key="2">
    <citation type="submission" date="2018-07" db="EMBL/GenBank/DDBJ databases">
        <authorList>
            <person name="Quirk P.G."/>
            <person name="Krulwich T.A."/>
        </authorList>
    </citation>
    <scope>NUCLEOTIDE SEQUENCE</scope>
</reference>
<keyword evidence="6" id="KW-0560">Oxidoreductase</keyword>
<dbReference type="PROSITE" id="PS00210">
    <property type="entry name" value="HEMOCYANIN_2"/>
    <property type="match status" value="1"/>
</dbReference>
<evidence type="ECO:0000313" key="14">
    <source>
        <dbReference type="EMBL" id="SSX34592.1"/>
    </source>
</evidence>
<keyword evidence="10" id="KW-1015">Disulfide bond</keyword>
<keyword evidence="8" id="KW-0503">Monooxygenase</keyword>
<dbReference type="SUPFAM" id="SSF48050">
    <property type="entry name" value="Hemocyanin, N-terminal domain"/>
    <property type="match status" value="1"/>
</dbReference>
<evidence type="ECO:0000256" key="3">
    <source>
        <dbReference type="ARBA" id="ARBA00009928"/>
    </source>
</evidence>
<dbReference type="SUPFAM" id="SSF81296">
    <property type="entry name" value="E set domains"/>
    <property type="match status" value="1"/>
</dbReference>
<evidence type="ECO:0000313" key="13">
    <source>
        <dbReference type="EMBL" id="SSX15217.1"/>
    </source>
</evidence>
<dbReference type="VEuPathDB" id="VectorBase:CSON008246"/>
<dbReference type="InterPro" id="IPR014756">
    <property type="entry name" value="Ig_E-set"/>
</dbReference>
<accession>A0A336LEM0</accession>
<dbReference type="Pfam" id="PF03722">
    <property type="entry name" value="Hemocyanin_N"/>
    <property type="match status" value="1"/>
</dbReference>
<evidence type="ECO:0000259" key="12">
    <source>
        <dbReference type="PROSITE" id="PS00498"/>
    </source>
</evidence>
<organism evidence="13">
    <name type="scientific">Culicoides sonorensis</name>
    <name type="common">Biting midge</name>
    <dbReference type="NCBI Taxonomy" id="179676"/>
    <lineage>
        <taxon>Eukaryota</taxon>
        <taxon>Metazoa</taxon>
        <taxon>Ecdysozoa</taxon>
        <taxon>Arthropoda</taxon>
        <taxon>Hexapoda</taxon>
        <taxon>Insecta</taxon>
        <taxon>Pterygota</taxon>
        <taxon>Neoptera</taxon>
        <taxon>Endopterygota</taxon>
        <taxon>Diptera</taxon>
        <taxon>Nematocera</taxon>
        <taxon>Chironomoidea</taxon>
        <taxon>Ceratopogonidae</taxon>
        <taxon>Ceratopogoninae</taxon>
        <taxon>Culicoides</taxon>
        <taxon>Monoculicoides</taxon>
    </lineage>
</organism>
<keyword evidence="5" id="KW-0479">Metal-binding</keyword>